<dbReference type="EMBL" id="PPTA01000001">
    <property type="protein sequence ID" value="TFB07452.1"/>
    <property type="molecule type" value="Genomic_DNA"/>
</dbReference>
<gene>
    <name evidence="1" type="ORF">CCMA1212_001035</name>
</gene>
<accession>A0ABY2HIH3</accession>
<name>A0ABY2HIH3_9HYPO</name>
<proteinExistence type="predicted"/>
<evidence type="ECO:0000313" key="2">
    <source>
        <dbReference type="Proteomes" id="UP001642720"/>
    </source>
</evidence>
<sequence>MQTRSCMEEQLARWSASWSNCRAFLPYINAPKARPASGAVGGWARTVTAQNRTRQTADWAMEQAGLRLSPASVAPTTTAKGTEAQTPGGKSVSVYPGGWQWREFREPEDAMQSEGDRMQDEPCYREAAAAARTSSLPRQAVREMASRLSLAPIRPRASHRITSRRIAPPGLNFDSSAHGVHVPRLQNCGVEAAALSINPTATGVSISQVPFAPDPFGAEIRDAGDPTLPESIDAAEALSQALSTGVCRAWASWSASGNTCN</sequence>
<protein>
    <submittedName>
        <fullName evidence="1">Uncharacterized protein</fullName>
    </submittedName>
</protein>
<dbReference type="GeneID" id="300572925"/>
<comment type="caution">
    <text evidence="1">The sequence shown here is derived from an EMBL/GenBank/DDBJ whole genome shotgun (WGS) entry which is preliminary data.</text>
</comment>
<organism evidence="1 2">
    <name type="scientific">Trichoderma ghanense</name>
    <dbReference type="NCBI Taxonomy" id="65468"/>
    <lineage>
        <taxon>Eukaryota</taxon>
        <taxon>Fungi</taxon>
        <taxon>Dikarya</taxon>
        <taxon>Ascomycota</taxon>
        <taxon>Pezizomycotina</taxon>
        <taxon>Sordariomycetes</taxon>
        <taxon>Hypocreomycetidae</taxon>
        <taxon>Hypocreales</taxon>
        <taxon>Hypocreaceae</taxon>
        <taxon>Trichoderma</taxon>
    </lineage>
</organism>
<dbReference type="Proteomes" id="UP001642720">
    <property type="component" value="Unassembled WGS sequence"/>
</dbReference>
<evidence type="ECO:0000313" key="1">
    <source>
        <dbReference type="EMBL" id="TFB07452.1"/>
    </source>
</evidence>
<reference evidence="1 2" key="1">
    <citation type="submission" date="2018-01" db="EMBL/GenBank/DDBJ databases">
        <title>Genome characterization of the sugarcane-associated fungus Trichoderma ghanense CCMA-1212 and their application in lignocelulose bioconversion.</title>
        <authorList>
            <person name="Steindorff A.S."/>
            <person name="Mendes T.D."/>
            <person name="Vilela E.S.D."/>
            <person name="Rodrigues D.S."/>
            <person name="Formighieri E.F."/>
            <person name="Melo I.S."/>
            <person name="Favaro L.C.L."/>
        </authorList>
    </citation>
    <scope>NUCLEOTIDE SEQUENCE [LARGE SCALE GENOMIC DNA]</scope>
    <source>
        <strain evidence="1 2">CCMA-1212</strain>
    </source>
</reference>
<keyword evidence="2" id="KW-1185">Reference proteome</keyword>
<dbReference type="RefSeq" id="XP_073563653.1">
    <property type="nucleotide sequence ID" value="XM_073698475.1"/>
</dbReference>